<dbReference type="FunFam" id="1.25.40.10:FF:000470">
    <property type="entry name" value="Pentatricopeptide repeat-containing protein At5g66520"/>
    <property type="match status" value="1"/>
</dbReference>
<evidence type="ECO:0008006" key="5">
    <source>
        <dbReference type="Google" id="ProtNLM"/>
    </source>
</evidence>
<evidence type="ECO:0000313" key="3">
    <source>
        <dbReference type="EMBL" id="KAF8399480.1"/>
    </source>
</evidence>
<feature type="repeat" description="PPR" evidence="2">
    <location>
        <begin position="294"/>
        <end position="328"/>
    </location>
</feature>
<dbReference type="InterPro" id="IPR011990">
    <property type="entry name" value="TPR-like_helical_dom_sf"/>
</dbReference>
<accession>A0A834Z4Z8</accession>
<proteinExistence type="predicted"/>
<dbReference type="Pfam" id="PF13041">
    <property type="entry name" value="PPR_2"/>
    <property type="match status" value="3"/>
</dbReference>
<dbReference type="Proteomes" id="UP000655225">
    <property type="component" value="Unassembled WGS sequence"/>
</dbReference>
<dbReference type="PANTHER" id="PTHR47926">
    <property type="entry name" value="PENTATRICOPEPTIDE REPEAT-CONTAINING PROTEIN"/>
    <property type="match status" value="1"/>
</dbReference>
<dbReference type="InterPro" id="IPR046848">
    <property type="entry name" value="E_motif"/>
</dbReference>
<dbReference type="OrthoDB" id="1928982at2759"/>
<evidence type="ECO:0000256" key="1">
    <source>
        <dbReference type="ARBA" id="ARBA00022737"/>
    </source>
</evidence>
<reference evidence="3 4" key="1">
    <citation type="submission" date="2020-04" db="EMBL/GenBank/DDBJ databases">
        <title>Plant Genome Project.</title>
        <authorList>
            <person name="Zhang R.-G."/>
        </authorList>
    </citation>
    <scope>NUCLEOTIDE SEQUENCE [LARGE SCALE GENOMIC DNA]</scope>
    <source>
        <strain evidence="3">YNK0</strain>
        <tissue evidence="3">Leaf</tissue>
    </source>
</reference>
<dbReference type="PROSITE" id="PS51375">
    <property type="entry name" value="PPR"/>
    <property type="match status" value="3"/>
</dbReference>
<organism evidence="3 4">
    <name type="scientific">Tetracentron sinense</name>
    <name type="common">Spur-leaf</name>
    <dbReference type="NCBI Taxonomy" id="13715"/>
    <lineage>
        <taxon>Eukaryota</taxon>
        <taxon>Viridiplantae</taxon>
        <taxon>Streptophyta</taxon>
        <taxon>Embryophyta</taxon>
        <taxon>Tracheophyta</taxon>
        <taxon>Spermatophyta</taxon>
        <taxon>Magnoliopsida</taxon>
        <taxon>Trochodendrales</taxon>
        <taxon>Trochodendraceae</taxon>
        <taxon>Tetracentron</taxon>
    </lineage>
</organism>
<dbReference type="Pfam" id="PF01535">
    <property type="entry name" value="PPR"/>
    <property type="match status" value="2"/>
</dbReference>
<dbReference type="AlphaFoldDB" id="A0A834Z4Z8"/>
<dbReference type="FunFam" id="1.25.40.10:FF:002589">
    <property type="entry name" value="Pentatricopeptide repeat-containing protein"/>
    <property type="match status" value="1"/>
</dbReference>
<dbReference type="OMA" id="IGSWDEA"/>
<protein>
    <recommendedName>
        <fullName evidence="5">Chlororespiratory reduction 2</fullName>
    </recommendedName>
</protein>
<gene>
    <name evidence="3" type="ORF">HHK36_015346</name>
</gene>
<evidence type="ECO:0000256" key="2">
    <source>
        <dbReference type="PROSITE-ProRule" id="PRU00708"/>
    </source>
</evidence>
<feature type="repeat" description="PPR" evidence="2">
    <location>
        <begin position="193"/>
        <end position="227"/>
    </location>
</feature>
<keyword evidence="4" id="KW-1185">Reference proteome</keyword>
<keyword evidence="1" id="KW-0677">Repeat</keyword>
<feature type="repeat" description="PPR" evidence="2">
    <location>
        <begin position="92"/>
        <end position="126"/>
    </location>
</feature>
<dbReference type="Pfam" id="PF20431">
    <property type="entry name" value="E_motif"/>
    <property type="match status" value="1"/>
</dbReference>
<comment type="caution">
    <text evidence="3">The sequence shown here is derived from an EMBL/GenBank/DDBJ whole genome shotgun (WGS) entry which is preliminary data.</text>
</comment>
<sequence length="524" mass="58895">MAPFPSPTVSAFYPPKNPNCNLNFVSKTQQCISLLKGCSSMKELKQIHAHIQTSGLHRDGYLASEILQFCALSPLGSLDYARTLLRYFVNPLPFSWNNVIRGYAYSNSPGEAIAVFLEMRKRGTRPDKLTFPPLLKACASIAALEEGRQIQVEIFKNGLDSNTYVQNTLIHFYGNCREISHARRVFDDMDLRTIVSWNAIISACVENSRLDDSIALFVQMRSCRFEPDETTMVILLSACAELGNLSLGRWVHHQVIGKGLLVNCQLGTALVDMYAKCGAVDYGRQIFDRMRERNVWTWSAMILGLAQHGLAKEALDLFSKMKNSSIRPNYVTFLGVLCACSHAGLVEDGYRFFHEMTDVHGIRPMMIHYGSMVDILGRAGHLEEAYRFIMTMPIEPYPVVWRTLLSACSIHDINGSNKVREKVRKRLLELEPRRSGNFVMVANMYAEAGLWEEAAKVRRVMSSGGLKKMAGESCVEIDGSIHRFLSGGYSRVDCEGVYQLLDGLDLQMKVVHSSLYVIELVCDL</sequence>
<dbReference type="Gene3D" id="1.25.40.10">
    <property type="entry name" value="Tetratricopeptide repeat domain"/>
    <property type="match status" value="4"/>
</dbReference>
<dbReference type="GO" id="GO:0009451">
    <property type="term" value="P:RNA modification"/>
    <property type="evidence" value="ECO:0007669"/>
    <property type="project" value="InterPro"/>
</dbReference>
<dbReference type="InterPro" id="IPR046960">
    <property type="entry name" value="PPR_At4g14850-like_plant"/>
</dbReference>
<dbReference type="NCBIfam" id="TIGR00756">
    <property type="entry name" value="PPR"/>
    <property type="match status" value="4"/>
</dbReference>
<dbReference type="InterPro" id="IPR002885">
    <property type="entry name" value="PPR_rpt"/>
</dbReference>
<dbReference type="PANTHER" id="PTHR47926:SF347">
    <property type="entry name" value="PENTATRICOPEPTIDE REPEAT-CONTAINING PROTEIN"/>
    <property type="match status" value="1"/>
</dbReference>
<name>A0A834Z4Z8_TETSI</name>
<evidence type="ECO:0000313" key="4">
    <source>
        <dbReference type="Proteomes" id="UP000655225"/>
    </source>
</evidence>
<dbReference type="EMBL" id="JABCRI010000010">
    <property type="protein sequence ID" value="KAF8399480.1"/>
    <property type="molecule type" value="Genomic_DNA"/>
</dbReference>
<dbReference type="GO" id="GO:0003723">
    <property type="term" value="F:RNA binding"/>
    <property type="evidence" value="ECO:0007669"/>
    <property type="project" value="InterPro"/>
</dbReference>
<dbReference type="FunFam" id="1.25.40.10:FF:002158">
    <property type="entry name" value="Pentatricopeptide repeat-containing protein"/>
    <property type="match status" value="1"/>
</dbReference>